<sequence>MANDSIQSDPGGLTVLEQLGLDQNSDFSDSNVQQLLEEQRERIRREIRKELKIKEGADNLRRATTDKRNAQQVENQLRSSNRKLDDLHAQLQELDAYIVVKGGDENKDECPQSPGAESRTSAHKERIAALERQLNIELKVKQGVENMIPIYANGSTKDKKMLQTAQQMLQDSKTKIDIIRMQVRKAVQATEQNDDTQGNHDLCGVELRIEELRHHYRVEHAVAEGAKNVLRLLGASKVQDKKALSEAQTRLSEASQKLDLLRDSLDQRLAELPEDHPKANVIKEELVLASSPAFSSRHGAPYLHNQYSTLNKPSPLTGTLQVQLVGCVGLLEVVPGRCKATAVMLPCYSPGDSKSFMRGSKGLYGRSGSVSGKTPSKTDELSVEVSAVLKLDNSVVGQTAWKTVGEQAWDQTFTVELERTREMEITVYWKDYRSLCALKYLKLEEFLDNQKHRVQLELEPQGLLLAEVTFFNPVIERVPRLQRQKKVFSKQQGKAFLRARQMNVDIGTWVRLLRNAIPTVNNSGTYSPNAHSLTLNSGEISVEKLSLDDSPIKGDYKREVDIQTPDRLQAIDPISPPNLPSESHAQTPPISSKQRRGPLSLQDFRLIAVLGRGHFGKVLLSEYKKTGTMYAIKALKKGDIVARDEVESLMCEKRIFETVNLSHHPFLVNLLACFQTAEHVCFVMEYTAGGDLMMHIHTDVFTEPRAVFYAACVVLGLQFLHDHKIVYRDLKLDNLLLGTDGYVKIADFGLCKEGMGFGDRTSTFCGTPEFLAPEVLTDTSYTRAVDWWGLGVLIYEMLVGESPFPGDDEEEVFDSIVNDEVRYPRFLSTEAIGIMRRLLRRNPERRLGSGEKDAEEVKKQPFFRNVDWEALLQKKVPPPFVPIIGGKEDVSNFDEEFTTEAPTLTPPREPRVLSRKDQESFRDFDYVSDLLNATSARGSIESLHEAAAQFFKMSSLEQRLSRIEEKLKQENEEARRRIDINIDMSPHRSRPPRPIIVIQLSPAPAPSQRAALPLPLANDGGSRSSSSESSPQHHPHLNRPRNLLTLPTPPYGQQKSLENAEIDQKLQEIMNQTGYLKIDGQRYPAEVTDLISEGEIGNGTCGQVFKVRFKKTNHVIAVKQMRRTGNKDENKRILMDLDVVLKSHDCPYIIQCYGAIVTNTDVFIAMELMGTCAEKLKKRIQGPIPESILGKMTVAIVKALLYLKEKHGVIHRDVKPSNILLDAKGQIKLCDFGISGRLVDSKAKTRSAGCAAYMAPERIDPPDPTKPDYDIRADVWSLGISLVELATGQFPYKNCKTDFEVLTKVLQEDPPLLPISMGFTLDFQSFVKDCLTKDHRKRPKYHPLLEHNFIRRYEVLDVDVAGWFQSVMERTESPRSSQCYSHQHQLHSLFRLDTKVPVAELQIKMSDADKFLYGDRDGVNNPLAQADWSSKKLVWIPSEKVGFEAGSLKEEKGEECLVELVDSGKKVKVNKDDIQKMNPPKFNKVEDMAELTCLNEASVLHNIKERYYSGLIYTYSGLFCVVVNPYKHIPIYTEEIVNMYKGKKRHEMPPHIYAITDNAYRSMMQDREDQSILCTGESGAGKTENTKKVIQYLAHVASSSKSKKDQAHAVLTHGELEKQLLQANPILEAFGNAKTVKNDNSSRFGKFIRINFDVTGYIVGANIETYLLEKSRAIRQAKEERSFHVFYYMLTGAGEKLRSELCLEDYSKYRFLSNGNMTIPGQQDKDLFTETMEAFEIMGIPEEERIGLLKVVSAVLQLGNMTFKKERHSDQASMPDDTAAQKVCHLLSINVTDFTRAILSPRIKVGRDYVQKAQTQEQAEFAVEALAKASYERMFRWLVMRINKALDKTKRQGASFIGILDIAGFEIFELNSFEQLCINFTNEKLQQLFNHTMFVLEQEEYQREGIEWSFIDFGLDLQPCIDLIEKPAGPPGVLALLDEECWFPKATDKTFVEKLVQEQGTHPKFQKPKKLKDDSDFCIFHYAGKVDYKADEWLMKNMDPLNECVATLLNQSTDKFTSDLWRDVDRIVGLDKVAGMSDSMHGAFKTRKGMFRTVGQLYKEQLGNLMTTLRNTNPNFVRCIIPNHEKKAGKLEPHLVLDQLRCNGVLEGIRICRQGFPNRIVFQEFRQRYEILTPNAIPKGFMDGKQACVLMIKALELDPNLYRIGQSKVFFRAGVLAHLEEERDMKITDVIISFQAWCRGYVARKAFAKLQQQLTAMKVIQRNCAAYLKLRNWQWWRLFTKVKPLLQVSRQEEEMLAKEEELLKIKERQVQAEQLVGELESKQKQLSAEKLALQEQLQAETELCAEAEEMRSRLANRKQELEEILHDLESRLEEEEERVTQLHTERKKMQLNINELEQQLDEEEAVRQKLQMEKMTTDAKVKKMEEDVMFLDDQNNKLSKEKKQLEERISEFTTNLAEEEEKSKSLQKLKNKHEAMITDLEDRLRKEEKHRQELEKNRRKLEGDSTDLLDQIADLQAQIAELRAQLAKKEEELLAALSRIEEQSAAKNTAQKNIRELEAQISELQEDLELERQARSKAEKNRRDLGEELEALKTELEDTLDSTAAQQELRSKRETEVNQLKINLEEEAKIHEQQMADMRHKHNQVFEELNEQLEQAKRSKASVEKSKQALESEWNELQIELKNLTQSKGDSEHRRKKAESQVQELQVKFGESERQRNDMSEKMGKMQSELDNVNKLLSEAEGKNIKCSQNVSSLESQLSDIQALLQEETRQKLSISSKLRQMEEEQNNLKEMLEEEEESKRNVEKQMSTLQAQLADMKKKLEQEASSLEGTEEGRKRLQREMDSLMLQLEEKTAAYDKMEKTKNRLQQEFDDQMVDQDNLRQIVSNLERKQKKFDQMLAEEKTISSQYAEERDKAEAEAREKDTRALNLARELETMSGMKDDLERTNKTLKAEMEDLVSSKDDVGKSVHELERSKRATEQQLEEMRVQLEELEDELQTTEDAKLRLEVNMQAMKAQFDRDLLARDEQGEERRKQLVKQVREMEVELEEERRQRTLALSSKKKLEMDLVELEIQIDVANKARDEALKQLKRLQAQMKELMKEVDDLRFSRDEAVNSAKETEKKLKTMEADAMQLHEDLATAEKMKRQAQTERDELQEEINSTNLKSSSLTEEKRRLDARIAQLEEELEEEQLNTEMVNDRMKRSTLQTEQLTTELSAERSNSQRLEGTRAQLDRQNKELKLKLQELEGTIRSKYKSNITILEAKISQLEEQLDIESKERQQASRLARRTEKKLKESLLQIEDERRNAEQYKDQVDKTNSRMRQLKRQLEESEEEVTRANAYRRKLQRELDDASESADVMNREVSTLRSKLRRGDLPLNIRRTTNRSGIDSDEDMDASPETPEPAEESTRYEGLESCGRHSSPELR</sequence>
<dbReference type="InterPro" id="IPR017441">
    <property type="entry name" value="Protein_kinase_ATP_BS"/>
</dbReference>
<dbReference type="GO" id="GO:0000146">
    <property type="term" value="F:microfilament motor activity"/>
    <property type="evidence" value="ECO:0007669"/>
    <property type="project" value="TreeGrafter"/>
</dbReference>
<evidence type="ECO:0000256" key="34">
    <source>
        <dbReference type="ARBA" id="ARBA00023175"/>
    </source>
</evidence>
<dbReference type="Gene3D" id="1.20.5.340">
    <property type="match status" value="3"/>
</dbReference>
<keyword evidence="14" id="KW-0597">Phosphoprotein</keyword>
<evidence type="ECO:0000256" key="54">
    <source>
        <dbReference type="SAM" id="Coils"/>
    </source>
</evidence>
<dbReference type="GO" id="GO:0006950">
    <property type="term" value="P:response to stress"/>
    <property type="evidence" value="ECO:0007669"/>
    <property type="project" value="UniProtKB-ARBA"/>
</dbReference>
<dbReference type="InterPro" id="IPR027417">
    <property type="entry name" value="P-loop_NTPase"/>
</dbReference>
<dbReference type="Gene3D" id="1.20.58.530">
    <property type="match status" value="1"/>
</dbReference>
<dbReference type="SMART" id="SM00015">
    <property type="entry name" value="IQ"/>
    <property type="match status" value="1"/>
</dbReference>
<accession>A0AAV2LMQ9</accession>
<evidence type="ECO:0000256" key="37">
    <source>
        <dbReference type="ARBA" id="ARBA00023242"/>
    </source>
</evidence>
<keyword evidence="30 51" id="KW-0518">Myosin</keyword>
<keyword evidence="39" id="KW-0968">Cytoplasmic vesicle</keyword>
<dbReference type="GO" id="GO:0007601">
    <property type="term" value="P:visual perception"/>
    <property type="evidence" value="ECO:0007669"/>
    <property type="project" value="UniProtKB-KW"/>
</dbReference>
<evidence type="ECO:0000256" key="31">
    <source>
        <dbReference type="ARBA" id="ARBA00023136"/>
    </source>
</evidence>
<evidence type="ECO:0000313" key="61">
    <source>
        <dbReference type="EMBL" id="CAL1601668.1"/>
    </source>
</evidence>
<dbReference type="PROSITE" id="PS51285">
    <property type="entry name" value="AGC_KINASE_CTER"/>
    <property type="match status" value="1"/>
</dbReference>
<feature type="domain" description="Myosin N-terminal SH3-like" evidence="59">
    <location>
        <begin position="1429"/>
        <end position="1479"/>
    </location>
</feature>
<evidence type="ECO:0000256" key="1">
    <source>
        <dbReference type="ARBA" id="ARBA00001946"/>
    </source>
</evidence>
<evidence type="ECO:0000256" key="7">
    <source>
        <dbReference type="ARBA" id="ARBA00004626"/>
    </source>
</evidence>
<dbReference type="SUPFAM" id="SSF56112">
    <property type="entry name" value="Protein kinase-like (PK-like)"/>
    <property type="match status" value="2"/>
</dbReference>
<dbReference type="GO" id="GO:0005524">
    <property type="term" value="F:ATP binding"/>
    <property type="evidence" value="ECO:0007669"/>
    <property type="project" value="UniProtKB-UniRule"/>
</dbReference>
<evidence type="ECO:0000256" key="5">
    <source>
        <dbReference type="ARBA" id="ARBA00004370"/>
    </source>
</evidence>
<dbReference type="FunFam" id="1.20.120.720:FF:000002">
    <property type="entry name" value="Myosin heavy chain 10"/>
    <property type="match status" value="1"/>
</dbReference>
<dbReference type="GO" id="GO:0051015">
    <property type="term" value="F:actin filament binding"/>
    <property type="evidence" value="ECO:0007669"/>
    <property type="project" value="InterPro"/>
</dbReference>
<dbReference type="FunFam" id="3.30.70.1590:FF:000001">
    <property type="entry name" value="Myosin heavy chain"/>
    <property type="match status" value="1"/>
</dbReference>
<evidence type="ECO:0000256" key="2">
    <source>
        <dbReference type="ARBA" id="ARBA00004123"/>
    </source>
</evidence>
<evidence type="ECO:0000256" key="35">
    <source>
        <dbReference type="ARBA" id="ARBA00023203"/>
    </source>
</evidence>
<dbReference type="GO" id="GO:0060473">
    <property type="term" value="C:cortical granule"/>
    <property type="evidence" value="ECO:0007669"/>
    <property type="project" value="UniProtKB-SubCell"/>
</dbReference>
<feature type="region of interest" description="Disordered" evidence="55">
    <location>
        <begin position="3267"/>
        <end position="3296"/>
    </location>
</feature>
<feature type="region of interest" description="Disordered" evidence="55">
    <location>
        <begin position="569"/>
        <end position="596"/>
    </location>
</feature>
<dbReference type="Proteomes" id="UP001497482">
    <property type="component" value="Chromosome 3"/>
</dbReference>
<dbReference type="InterPro" id="IPR011009">
    <property type="entry name" value="Kinase-like_dom_sf"/>
</dbReference>
<dbReference type="FunFam" id="3.30.200.20:FF:000058">
    <property type="entry name" value="Putative serine/threonine-protein kinase N2"/>
    <property type="match status" value="1"/>
</dbReference>
<feature type="domain" description="Protein kinase" evidence="56">
    <location>
        <begin position="604"/>
        <end position="863"/>
    </location>
</feature>
<dbReference type="FunFam" id="1.10.10.820:FF:000001">
    <property type="entry name" value="Myosin heavy chain"/>
    <property type="match status" value="1"/>
</dbReference>
<dbReference type="GO" id="GO:0004713">
    <property type="term" value="F:protein tyrosine kinase activity"/>
    <property type="evidence" value="ECO:0007669"/>
    <property type="project" value="UniProtKB-KW"/>
</dbReference>
<dbReference type="GO" id="GO:0006915">
    <property type="term" value="P:apoptotic process"/>
    <property type="evidence" value="ECO:0007669"/>
    <property type="project" value="UniProtKB-KW"/>
</dbReference>
<keyword evidence="28" id="KW-0346">Stress response</keyword>
<dbReference type="PANTHER" id="PTHR45615:SF16">
    <property type="entry name" value="MYOSIN-9"/>
    <property type="match status" value="1"/>
</dbReference>
<dbReference type="GO" id="GO:0016460">
    <property type="term" value="C:myosin II complex"/>
    <property type="evidence" value="ECO:0007669"/>
    <property type="project" value="UniProtKB-ARBA"/>
</dbReference>
<feature type="binding site" evidence="53">
    <location>
        <position position="633"/>
    </location>
    <ligand>
        <name>ATP</name>
        <dbReference type="ChEBI" id="CHEBI:30616"/>
    </ligand>
</feature>
<keyword evidence="31" id="KW-0472">Membrane</keyword>
<keyword evidence="36" id="KW-0206">Cytoskeleton</keyword>
<feature type="region of interest" description="Disordered" evidence="55">
    <location>
        <begin position="104"/>
        <end position="124"/>
    </location>
</feature>
<dbReference type="InterPro" id="IPR000961">
    <property type="entry name" value="AGC-kinase_C"/>
</dbReference>
<evidence type="ECO:0000256" key="19">
    <source>
        <dbReference type="ARBA" id="ARBA00022737"/>
    </source>
</evidence>
<evidence type="ECO:0000256" key="38">
    <source>
        <dbReference type="ARBA" id="ARBA00023305"/>
    </source>
</evidence>
<evidence type="ECO:0000256" key="23">
    <source>
        <dbReference type="ARBA" id="ARBA00022842"/>
    </source>
</evidence>
<keyword evidence="15" id="KW-0716">Sensory transduction</keyword>
<dbReference type="PROSITE" id="PS00107">
    <property type="entry name" value="PROTEIN_KINASE_ATP"/>
    <property type="match status" value="1"/>
</dbReference>
<dbReference type="Gene3D" id="6.10.250.2420">
    <property type="match status" value="1"/>
</dbReference>
<evidence type="ECO:0000256" key="47">
    <source>
        <dbReference type="ARBA" id="ARBA00073834"/>
    </source>
</evidence>
<dbReference type="FunFam" id="1.10.287.160:FF:000001">
    <property type="entry name" value="Putative serine/threonine-protein kinase N2"/>
    <property type="match status" value="1"/>
</dbReference>
<evidence type="ECO:0000256" key="17">
    <source>
        <dbReference type="ARBA" id="ARBA00022703"/>
    </source>
</evidence>
<dbReference type="SMART" id="SM00220">
    <property type="entry name" value="S_TKc"/>
    <property type="match status" value="2"/>
</dbReference>
<evidence type="ECO:0000256" key="11">
    <source>
        <dbReference type="ARBA" id="ARBA00012429"/>
    </source>
</evidence>
<evidence type="ECO:0000256" key="13">
    <source>
        <dbReference type="ARBA" id="ARBA00022527"/>
    </source>
</evidence>
<evidence type="ECO:0000256" key="12">
    <source>
        <dbReference type="ARBA" id="ARBA00022490"/>
    </source>
</evidence>
<evidence type="ECO:0000256" key="3">
    <source>
        <dbReference type="ARBA" id="ARBA00004214"/>
    </source>
</evidence>
<dbReference type="CDD" id="cd06618">
    <property type="entry name" value="PKc_MKK7"/>
    <property type="match status" value="1"/>
</dbReference>
<dbReference type="GO" id="GO:0004697">
    <property type="term" value="F:diacylglycerol-dependent serine/threonine kinase activity"/>
    <property type="evidence" value="ECO:0007669"/>
    <property type="project" value="UniProtKB-EC"/>
</dbReference>
<dbReference type="Pfam" id="PF00069">
    <property type="entry name" value="Pkinase"/>
    <property type="match status" value="2"/>
</dbReference>
<dbReference type="SUPFAM" id="SSF49562">
    <property type="entry name" value="C2 domain (Calcium/lipid-binding domain, CaLB)"/>
    <property type="match status" value="1"/>
</dbReference>
<dbReference type="CDD" id="cd05589">
    <property type="entry name" value="STKc_PKN"/>
    <property type="match status" value="1"/>
</dbReference>
<evidence type="ECO:0000256" key="29">
    <source>
        <dbReference type="ARBA" id="ARBA00023054"/>
    </source>
</evidence>
<dbReference type="GO" id="GO:0005634">
    <property type="term" value="C:nucleus"/>
    <property type="evidence" value="ECO:0007669"/>
    <property type="project" value="UniProtKB-SubCell"/>
</dbReference>
<dbReference type="Gene3D" id="1.10.287.160">
    <property type="entry name" value="HR1 repeat"/>
    <property type="match status" value="3"/>
</dbReference>
<feature type="compositionally biased region" description="Polar residues" evidence="55">
    <location>
        <begin position="580"/>
        <end position="592"/>
    </location>
</feature>
<dbReference type="Pfam" id="PF02185">
    <property type="entry name" value="HR1"/>
    <property type="match status" value="3"/>
</dbReference>
<evidence type="ECO:0000256" key="46">
    <source>
        <dbReference type="ARBA" id="ARBA00047470"/>
    </source>
</evidence>
<dbReference type="PROSITE" id="PS51844">
    <property type="entry name" value="SH3_LIKE"/>
    <property type="match status" value="1"/>
</dbReference>
<comment type="catalytic activity">
    <reaction evidence="46">
        <text>L-seryl-[protein] + ATP = O-phospho-L-seryl-[protein] + ADP + H(+)</text>
        <dbReference type="Rhea" id="RHEA:17989"/>
        <dbReference type="Rhea" id="RHEA-COMP:9863"/>
        <dbReference type="Rhea" id="RHEA-COMP:11604"/>
        <dbReference type="ChEBI" id="CHEBI:15378"/>
        <dbReference type="ChEBI" id="CHEBI:29999"/>
        <dbReference type="ChEBI" id="CHEBI:30616"/>
        <dbReference type="ChEBI" id="CHEBI:83421"/>
        <dbReference type="ChEBI" id="CHEBI:456216"/>
        <dbReference type="EC" id="2.7.11.13"/>
    </reaction>
</comment>
<dbReference type="InterPro" id="IPR036274">
    <property type="entry name" value="HR1_rpt_sf"/>
</dbReference>
<feature type="region of interest" description="Disordered" evidence="55">
    <location>
        <begin position="2645"/>
        <end position="2685"/>
    </location>
</feature>
<evidence type="ECO:0000256" key="39">
    <source>
        <dbReference type="ARBA" id="ARBA00023329"/>
    </source>
</evidence>
<dbReference type="SUPFAM" id="SSF90257">
    <property type="entry name" value="Myosin rod fragments"/>
    <property type="match status" value="4"/>
</dbReference>
<keyword evidence="38" id="KW-0844">Vision</keyword>
<keyword evidence="16" id="KW-0808">Transferase</keyword>
<reference evidence="61 62" key="1">
    <citation type="submission" date="2024-04" db="EMBL/GenBank/DDBJ databases">
        <authorList>
            <person name="Waldvogel A.-M."/>
            <person name="Schoenle A."/>
        </authorList>
    </citation>
    <scope>NUCLEOTIDE SEQUENCE [LARGE SCALE GENOMIC DNA]</scope>
</reference>
<dbReference type="PROSITE" id="PS51456">
    <property type="entry name" value="MYOSIN_MOTOR"/>
    <property type="match status" value="1"/>
</dbReference>
<evidence type="ECO:0000256" key="22">
    <source>
        <dbReference type="ARBA" id="ARBA00022840"/>
    </source>
</evidence>
<dbReference type="Gene3D" id="2.30.30.360">
    <property type="entry name" value="Myosin S1 fragment, N-terminal"/>
    <property type="match status" value="1"/>
</dbReference>
<dbReference type="FunFam" id="1.10.510.10:FF:000214">
    <property type="entry name" value="Dual specificity mitogen-activated protein kinase kinase 7"/>
    <property type="match status" value="1"/>
</dbReference>
<evidence type="ECO:0000256" key="10">
    <source>
        <dbReference type="ARBA" id="ARBA00008314"/>
    </source>
</evidence>
<feature type="coiled-coil region" evidence="54">
    <location>
        <begin position="33"/>
        <end position="97"/>
    </location>
</feature>
<feature type="domain" description="REM-1" evidence="60">
    <location>
        <begin position="24"/>
        <end position="100"/>
    </location>
</feature>
<keyword evidence="62" id="KW-1185">Reference proteome</keyword>
<keyword evidence="21" id="KW-0418">Kinase</keyword>
<evidence type="ECO:0000259" key="58">
    <source>
        <dbReference type="PROSITE" id="PS51456"/>
    </source>
</evidence>
<dbReference type="InterPro" id="IPR002928">
    <property type="entry name" value="Myosin_tail"/>
</dbReference>
<dbReference type="InterPro" id="IPR017892">
    <property type="entry name" value="Pkinase_C"/>
</dbReference>
<keyword evidence="17" id="KW-0053">Apoptosis</keyword>
<evidence type="ECO:0000256" key="18">
    <source>
        <dbReference type="ARBA" id="ARBA00022723"/>
    </source>
</evidence>
<dbReference type="Pfam" id="PF00433">
    <property type="entry name" value="Pkinase_C"/>
    <property type="match status" value="1"/>
</dbReference>
<dbReference type="SMART" id="SM00133">
    <property type="entry name" value="S_TK_X"/>
    <property type="match status" value="1"/>
</dbReference>
<evidence type="ECO:0000256" key="52">
    <source>
        <dbReference type="PROSITE-ProRule" id="PRU01207"/>
    </source>
</evidence>
<dbReference type="InterPro" id="IPR008271">
    <property type="entry name" value="Ser/Thr_kinase_AS"/>
</dbReference>
<dbReference type="FunFam" id="1.10.287.160:FF:000003">
    <property type="entry name" value="Putative serine/threonine-protein kinase N2"/>
    <property type="match status" value="1"/>
</dbReference>
<dbReference type="FunFam" id="2.30.30.360:FF:000001">
    <property type="entry name" value="Myosin heavy chain"/>
    <property type="match status" value="1"/>
</dbReference>
<dbReference type="SMART" id="SM00242">
    <property type="entry name" value="MYSc"/>
    <property type="match status" value="1"/>
</dbReference>
<evidence type="ECO:0000256" key="36">
    <source>
        <dbReference type="ARBA" id="ARBA00023212"/>
    </source>
</evidence>
<comment type="similarity">
    <text evidence="8">Belongs to the protein kinase superfamily. AGC Ser/Thr protein kinase family. PKC subfamily.</text>
</comment>
<keyword evidence="32" id="KW-0829">Tyrosine-protein kinase</keyword>
<dbReference type="GO" id="GO:0030496">
    <property type="term" value="C:midbody"/>
    <property type="evidence" value="ECO:0007669"/>
    <property type="project" value="UniProtKB-SubCell"/>
</dbReference>
<dbReference type="GO" id="GO:0000287">
    <property type="term" value="F:magnesium ion binding"/>
    <property type="evidence" value="ECO:0007669"/>
    <property type="project" value="UniProtKB-ARBA"/>
</dbReference>
<keyword evidence="24" id="KW-0112">Calmodulin-binding</keyword>
<keyword evidence="34 51" id="KW-0505">Motor protein</keyword>
<feature type="compositionally biased region" description="Polar residues" evidence="55">
    <location>
        <begin position="3117"/>
        <end position="3128"/>
    </location>
</feature>
<keyword evidence="20 51" id="KW-0547">Nucleotide-binding</keyword>
<keyword evidence="18" id="KW-0479">Metal-binding</keyword>
<comment type="cofactor">
    <cofactor evidence="1">
        <name>Mg(2+)</name>
        <dbReference type="ChEBI" id="CHEBI:18420"/>
    </cofactor>
</comment>
<gene>
    <name evidence="61" type="ORF">KC01_LOCUS29581</name>
</gene>
<dbReference type="FunFam" id="1.20.58.530:FF:000003">
    <property type="entry name" value="Myosin heavy chain 10"/>
    <property type="match status" value="1"/>
</dbReference>
<dbReference type="Gene3D" id="1.10.10.820">
    <property type="match status" value="1"/>
</dbReference>
<evidence type="ECO:0000256" key="43">
    <source>
        <dbReference type="ARBA" id="ARBA00042289"/>
    </source>
</evidence>
<dbReference type="Gene3D" id="1.20.5.4820">
    <property type="match status" value="1"/>
</dbReference>
<evidence type="ECO:0000256" key="25">
    <source>
        <dbReference type="ARBA" id="ARBA00022960"/>
    </source>
</evidence>
<dbReference type="Pfam" id="PF02736">
    <property type="entry name" value="Myosin_N"/>
    <property type="match status" value="1"/>
</dbReference>
<keyword evidence="35 51" id="KW-0009">Actin-binding</keyword>
<evidence type="ECO:0000256" key="41">
    <source>
        <dbReference type="ARBA" id="ARBA00039816"/>
    </source>
</evidence>
<evidence type="ECO:0000256" key="27">
    <source>
        <dbReference type="ARBA" id="ARBA00023015"/>
    </source>
</evidence>
<evidence type="ECO:0000256" key="16">
    <source>
        <dbReference type="ARBA" id="ARBA00022679"/>
    </source>
</evidence>
<dbReference type="Pfam" id="PF00063">
    <property type="entry name" value="Myosin_head"/>
    <property type="match status" value="1"/>
</dbReference>
<evidence type="ECO:0000256" key="33">
    <source>
        <dbReference type="ARBA" id="ARBA00023163"/>
    </source>
</evidence>
<dbReference type="InterPro" id="IPR011072">
    <property type="entry name" value="HR1_rho-bd"/>
</dbReference>
<keyword evidence="26" id="KW-0007">Acetylation</keyword>
<evidence type="ECO:0000259" key="56">
    <source>
        <dbReference type="PROSITE" id="PS50011"/>
    </source>
</evidence>
<organism evidence="61 62">
    <name type="scientific">Knipowitschia caucasica</name>
    <name type="common">Caucasian dwarf goby</name>
    <name type="synonym">Pomatoschistus caucasicus</name>
    <dbReference type="NCBI Taxonomy" id="637954"/>
    <lineage>
        <taxon>Eukaryota</taxon>
        <taxon>Metazoa</taxon>
        <taxon>Chordata</taxon>
        <taxon>Craniata</taxon>
        <taxon>Vertebrata</taxon>
        <taxon>Euteleostomi</taxon>
        <taxon>Actinopterygii</taxon>
        <taxon>Neopterygii</taxon>
        <taxon>Teleostei</taxon>
        <taxon>Neoteleostei</taxon>
        <taxon>Acanthomorphata</taxon>
        <taxon>Gobiaria</taxon>
        <taxon>Gobiiformes</taxon>
        <taxon>Gobioidei</taxon>
        <taxon>Gobiidae</taxon>
        <taxon>Gobiinae</taxon>
        <taxon>Knipowitschia</taxon>
    </lineage>
</organism>
<feature type="region of interest" description="Disordered" evidence="55">
    <location>
        <begin position="1004"/>
        <end position="1054"/>
    </location>
</feature>
<dbReference type="PANTHER" id="PTHR45615">
    <property type="entry name" value="MYOSIN HEAVY CHAIN, NON-MUSCLE"/>
    <property type="match status" value="1"/>
</dbReference>
<evidence type="ECO:0000256" key="51">
    <source>
        <dbReference type="PROSITE-ProRule" id="PRU00782"/>
    </source>
</evidence>
<feature type="region of interest" description="Actin-binding" evidence="51">
    <location>
        <begin position="2062"/>
        <end position="2084"/>
    </location>
</feature>
<dbReference type="Gene3D" id="1.20.120.720">
    <property type="entry name" value="Myosin VI head, motor domain, U50 subdomain"/>
    <property type="match status" value="1"/>
</dbReference>
<dbReference type="Pfam" id="PF01576">
    <property type="entry name" value="Myosin_tail_1"/>
    <property type="match status" value="1"/>
</dbReference>
<dbReference type="FunFam" id="1.10.510.10:FF:000038">
    <property type="entry name" value="serine/threonine-protein kinase N2 isoform X1"/>
    <property type="match status" value="1"/>
</dbReference>
<dbReference type="GO" id="GO:0032982">
    <property type="term" value="C:myosin filament"/>
    <property type="evidence" value="ECO:0007669"/>
    <property type="project" value="TreeGrafter"/>
</dbReference>
<dbReference type="PROSITE" id="PS51860">
    <property type="entry name" value="REM_1"/>
    <property type="match status" value="3"/>
</dbReference>
<feature type="domain" description="REM-1" evidence="60">
    <location>
        <begin position="113"/>
        <end position="192"/>
    </location>
</feature>
<dbReference type="InterPro" id="IPR035892">
    <property type="entry name" value="C2_domain_sf"/>
</dbReference>
<comment type="similarity">
    <text evidence="9">In the C-terminal section; belongs to the TRAFAC class myosin-kinesin ATPase superfamily. Myosin family.</text>
</comment>
<dbReference type="InterPro" id="IPR036961">
    <property type="entry name" value="Kinesin_motor_dom_sf"/>
</dbReference>
<evidence type="ECO:0000256" key="8">
    <source>
        <dbReference type="ARBA" id="ARBA00005490"/>
    </source>
</evidence>
<dbReference type="FunFam" id="1.10.287.160:FF:000002">
    <property type="entry name" value="Putative serine/threonine-protein kinase N2"/>
    <property type="match status" value="1"/>
</dbReference>
<comment type="subcellular location">
    <subcellularLocation>
        <location evidence="7">Cleavage furrow</location>
    </subcellularLocation>
    <subcellularLocation>
        <location evidence="6">Cytoplasm</location>
        <location evidence="6">Cell cortex</location>
    </subcellularLocation>
    <subcellularLocation>
        <location evidence="4">Cytoplasm</location>
        <location evidence="4">Cytoskeleton</location>
    </subcellularLocation>
    <subcellularLocation>
        <location evidence="40">Cytoplasmic vesicle</location>
        <location evidence="40">Secretory vesicle</location>
        <location evidence="40">Cortical granule</location>
    </subcellularLocation>
    <subcellularLocation>
        <location evidence="5">Membrane</location>
    </subcellularLocation>
    <subcellularLocation>
        <location evidence="3">Midbody</location>
    </subcellularLocation>
    <subcellularLocation>
        <location evidence="2">Nucleus</location>
    </subcellularLocation>
</comment>
<evidence type="ECO:0000256" key="15">
    <source>
        <dbReference type="ARBA" id="ARBA00022606"/>
    </source>
</evidence>
<dbReference type="FunFam" id="1.20.5.4820:FF:000002">
    <property type="entry name" value="Myosin heavy chain 10"/>
    <property type="match status" value="1"/>
</dbReference>
<evidence type="ECO:0000259" key="59">
    <source>
        <dbReference type="PROSITE" id="PS51844"/>
    </source>
</evidence>
<feature type="region of interest" description="Disordered" evidence="55">
    <location>
        <begin position="3102"/>
        <end position="3132"/>
    </location>
</feature>
<feature type="compositionally biased region" description="Basic and acidic residues" evidence="55">
    <location>
        <begin position="3267"/>
        <end position="3277"/>
    </location>
</feature>
<dbReference type="PROSITE" id="PS50096">
    <property type="entry name" value="IQ"/>
    <property type="match status" value="1"/>
</dbReference>
<dbReference type="GO" id="GO:0043410">
    <property type="term" value="P:positive regulation of MAPK cascade"/>
    <property type="evidence" value="ECO:0007669"/>
    <property type="project" value="UniProtKB-ARBA"/>
</dbReference>
<evidence type="ECO:0000259" key="57">
    <source>
        <dbReference type="PROSITE" id="PS51285"/>
    </source>
</evidence>
<evidence type="ECO:0000256" key="14">
    <source>
        <dbReference type="ARBA" id="ARBA00022553"/>
    </source>
</evidence>
<evidence type="ECO:0000256" key="42">
    <source>
        <dbReference type="ARBA" id="ARBA00041440"/>
    </source>
</evidence>
<dbReference type="InterPro" id="IPR037317">
    <property type="entry name" value="PKN1_HR1_2"/>
</dbReference>
<dbReference type="GO" id="GO:0005516">
    <property type="term" value="F:calmodulin binding"/>
    <property type="evidence" value="ECO:0007669"/>
    <property type="project" value="UniProtKB-KW"/>
</dbReference>
<evidence type="ECO:0000256" key="6">
    <source>
        <dbReference type="ARBA" id="ARBA00004544"/>
    </source>
</evidence>
<dbReference type="CDD" id="cd11630">
    <property type="entry name" value="HR1_PKN1_2"/>
    <property type="match status" value="1"/>
</dbReference>
<dbReference type="GO" id="GO:0007165">
    <property type="term" value="P:signal transduction"/>
    <property type="evidence" value="ECO:0007669"/>
    <property type="project" value="InterPro"/>
</dbReference>
<dbReference type="InterPro" id="IPR001609">
    <property type="entry name" value="Myosin_head_motor_dom-like"/>
</dbReference>
<evidence type="ECO:0000256" key="26">
    <source>
        <dbReference type="ARBA" id="ARBA00022990"/>
    </source>
</evidence>
<keyword evidence="29 52" id="KW-0175">Coiled coil</keyword>
<keyword evidence="25" id="KW-0133">Cell shape</keyword>
<evidence type="ECO:0000256" key="21">
    <source>
        <dbReference type="ARBA" id="ARBA00022777"/>
    </source>
</evidence>
<proteinExistence type="inferred from homology"/>
<feature type="domain" description="AGC-kinase C-terminal" evidence="57">
    <location>
        <begin position="864"/>
        <end position="936"/>
    </location>
</feature>
<dbReference type="GO" id="GO:0032154">
    <property type="term" value="C:cleavage furrow"/>
    <property type="evidence" value="ECO:0007669"/>
    <property type="project" value="UniProtKB-SubCell"/>
</dbReference>
<dbReference type="PRINTS" id="PR00193">
    <property type="entry name" value="MYOSINHEAVY"/>
</dbReference>
<evidence type="ECO:0000256" key="20">
    <source>
        <dbReference type="ARBA" id="ARBA00022741"/>
    </source>
</evidence>
<keyword evidence="12" id="KW-0963">Cytoplasm</keyword>
<comment type="similarity">
    <text evidence="10 51">Belongs to the TRAFAC class myosin-kinesin ATPase superfamily. Myosin family.</text>
</comment>
<evidence type="ECO:0000256" key="48">
    <source>
        <dbReference type="ARBA" id="ARBA00077430"/>
    </source>
</evidence>
<evidence type="ECO:0000256" key="32">
    <source>
        <dbReference type="ARBA" id="ARBA00023137"/>
    </source>
</evidence>
<feature type="compositionally biased region" description="Basic and acidic residues" evidence="55">
    <location>
        <begin position="3102"/>
        <end position="3112"/>
    </location>
</feature>
<evidence type="ECO:0000313" key="62">
    <source>
        <dbReference type="Proteomes" id="UP001497482"/>
    </source>
</evidence>
<dbReference type="FunFam" id="1.20.5.340:FF:000007">
    <property type="entry name" value="Myosin heavy chain, non-muscle"/>
    <property type="match status" value="1"/>
</dbReference>
<dbReference type="PROSITE" id="PS50011">
    <property type="entry name" value="PROTEIN_KINASE_DOM"/>
    <property type="match status" value="2"/>
</dbReference>
<evidence type="ECO:0000256" key="24">
    <source>
        <dbReference type="ARBA" id="ARBA00022860"/>
    </source>
</evidence>
<evidence type="ECO:0000256" key="4">
    <source>
        <dbReference type="ARBA" id="ARBA00004245"/>
    </source>
</evidence>
<dbReference type="Gene3D" id="3.30.200.20">
    <property type="entry name" value="Phosphorylase Kinase, domain 1"/>
    <property type="match status" value="2"/>
</dbReference>
<evidence type="ECO:0000256" key="28">
    <source>
        <dbReference type="ARBA" id="ARBA00023016"/>
    </source>
</evidence>
<keyword evidence="19" id="KW-0677">Repeat</keyword>
<keyword evidence="37" id="KW-0539">Nucleus</keyword>
<evidence type="ECO:0000256" key="53">
    <source>
        <dbReference type="PROSITE-ProRule" id="PRU10141"/>
    </source>
</evidence>
<evidence type="ECO:0000256" key="49">
    <source>
        <dbReference type="ARBA" id="ARBA00081151"/>
    </source>
</evidence>
<evidence type="ECO:0000256" key="55">
    <source>
        <dbReference type="SAM" id="MobiDB-lite"/>
    </source>
</evidence>
<feature type="compositionally biased region" description="Basic and acidic residues" evidence="55">
    <location>
        <begin position="2670"/>
        <end position="2684"/>
    </location>
</feature>
<evidence type="ECO:0000256" key="44">
    <source>
        <dbReference type="ARBA" id="ARBA00043098"/>
    </source>
</evidence>
<dbReference type="GO" id="GO:0005938">
    <property type="term" value="C:cell cortex"/>
    <property type="evidence" value="ECO:0007669"/>
    <property type="project" value="UniProtKB-SubCell"/>
</dbReference>
<feature type="compositionally biased region" description="Basic and acidic residues" evidence="55">
    <location>
        <begin position="3365"/>
        <end position="3384"/>
    </location>
</feature>
<evidence type="ECO:0000256" key="9">
    <source>
        <dbReference type="ARBA" id="ARBA00006998"/>
    </source>
</evidence>
<dbReference type="Gene3D" id="1.10.510.10">
    <property type="entry name" value="Transferase(Phosphotransferase) domain 1"/>
    <property type="match status" value="2"/>
</dbReference>
<comment type="catalytic activity">
    <reaction evidence="45">
        <text>L-threonyl-[protein] + ATP = O-phospho-L-threonyl-[protein] + ADP + H(+)</text>
        <dbReference type="Rhea" id="RHEA:46608"/>
        <dbReference type="Rhea" id="RHEA-COMP:11060"/>
        <dbReference type="Rhea" id="RHEA-COMP:11605"/>
        <dbReference type="ChEBI" id="CHEBI:15378"/>
        <dbReference type="ChEBI" id="CHEBI:30013"/>
        <dbReference type="ChEBI" id="CHEBI:30616"/>
        <dbReference type="ChEBI" id="CHEBI:61977"/>
        <dbReference type="ChEBI" id="CHEBI:456216"/>
        <dbReference type="EC" id="2.7.11.13"/>
    </reaction>
</comment>
<feature type="binding site" evidence="51">
    <location>
        <begin position="1576"/>
        <end position="1583"/>
    </location>
    <ligand>
        <name>ATP</name>
        <dbReference type="ChEBI" id="CHEBI:30616"/>
    </ligand>
</feature>
<dbReference type="CDD" id="cd14932">
    <property type="entry name" value="MYSc_Myh18"/>
    <property type="match status" value="1"/>
</dbReference>
<keyword evidence="22 51" id="KW-0067">ATP-binding</keyword>
<dbReference type="FunFam" id="3.40.850.10:FF:000101">
    <property type="entry name" value="Slow myosin heavy chain 2"/>
    <property type="match status" value="1"/>
</dbReference>
<evidence type="ECO:0000256" key="50">
    <source>
        <dbReference type="ARBA" id="ARBA00083185"/>
    </source>
</evidence>
<dbReference type="EC" id="2.7.11.13" evidence="11"/>
<name>A0AAV2LMQ9_KNICA</name>
<protein>
    <recommendedName>
        <fullName evidence="47">Dual specificity mitogen-activated protein kinase kinase 7</fullName>
        <ecNumber evidence="11">2.7.11.13</ecNumber>
    </recommendedName>
    <alternativeName>
        <fullName evidence="49">JNK-activating kinase 2</fullName>
    </alternativeName>
    <alternativeName>
        <fullName evidence="48">MAPK/ERK kinase 7</fullName>
    </alternativeName>
    <alternativeName>
        <fullName evidence="42">Myosin heavy chain 9</fullName>
    </alternativeName>
    <alternativeName>
        <fullName evidence="43">Myosin heavy chain, non-muscle IIa</fullName>
    </alternativeName>
    <alternativeName>
        <fullName evidence="41">Myosin-9</fullName>
    </alternativeName>
    <alternativeName>
        <fullName evidence="44">Non-muscle myosin heavy chain IIa</fullName>
    </alternativeName>
    <alternativeName>
        <fullName evidence="50">c-Jun N-terminal kinase kinase 2</fullName>
    </alternativeName>
</protein>
<keyword evidence="33" id="KW-0804">Transcription</keyword>
<keyword evidence="27" id="KW-0805">Transcription regulation</keyword>
<evidence type="ECO:0000256" key="40">
    <source>
        <dbReference type="ARBA" id="ARBA00037865"/>
    </source>
</evidence>
<dbReference type="InterPro" id="IPR000048">
    <property type="entry name" value="IQ_motif_EF-hand-BS"/>
</dbReference>
<feature type="region of interest" description="Disordered" evidence="55">
    <location>
        <begin position="3335"/>
        <end position="3384"/>
    </location>
</feature>
<dbReference type="SUPFAM" id="SSF52540">
    <property type="entry name" value="P-loop containing nucleoside triphosphate hydrolases"/>
    <property type="match status" value="1"/>
</dbReference>
<dbReference type="InterPro" id="IPR000719">
    <property type="entry name" value="Prot_kinase_dom"/>
</dbReference>
<dbReference type="Gene3D" id="3.40.850.10">
    <property type="entry name" value="Kinesin motor domain"/>
    <property type="match status" value="1"/>
</dbReference>
<dbReference type="EMBL" id="OZ035825">
    <property type="protein sequence ID" value="CAL1601668.1"/>
    <property type="molecule type" value="Genomic_DNA"/>
</dbReference>
<evidence type="ECO:0000259" key="60">
    <source>
        <dbReference type="PROSITE" id="PS51860"/>
    </source>
</evidence>
<keyword evidence="13" id="KW-0723">Serine/threonine-protein kinase</keyword>
<dbReference type="SMART" id="SM00742">
    <property type="entry name" value="Hr1"/>
    <property type="match status" value="3"/>
</dbReference>
<feature type="domain" description="REM-1" evidence="60">
    <location>
        <begin position="193"/>
        <end position="274"/>
    </location>
</feature>
<evidence type="ECO:0000256" key="30">
    <source>
        <dbReference type="ARBA" id="ARBA00023123"/>
    </source>
</evidence>
<dbReference type="InterPro" id="IPR004009">
    <property type="entry name" value="SH3_Myosin"/>
</dbReference>
<dbReference type="SUPFAM" id="SSF46585">
    <property type="entry name" value="HR1 repeat"/>
    <property type="match status" value="3"/>
</dbReference>
<dbReference type="FunFam" id="1.20.5.340:FF:000009">
    <property type="entry name" value="myosin-11 isoform X2"/>
    <property type="match status" value="1"/>
</dbReference>
<dbReference type="GO" id="GO:0008360">
    <property type="term" value="P:regulation of cell shape"/>
    <property type="evidence" value="ECO:0007669"/>
    <property type="project" value="UniProtKB-KW"/>
</dbReference>
<feature type="domain" description="Myosin motor" evidence="58">
    <location>
        <begin position="1483"/>
        <end position="2184"/>
    </location>
</feature>
<dbReference type="FunFam" id="3.30.200.20:FF:000040">
    <property type="entry name" value="Dual specificity mitogen-activated protein kinase kinase"/>
    <property type="match status" value="1"/>
</dbReference>
<dbReference type="GO" id="GO:0031267">
    <property type="term" value="F:small GTPase binding"/>
    <property type="evidence" value="ECO:0007669"/>
    <property type="project" value="InterPro"/>
</dbReference>
<evidence type="ECO:0000256" key="45">
    <source>
        <dbReference type="ARBA" id="ARBA00047272"/>
    </source>
</evidence>
<feature type="domain" description="Protein kinase" evidence="56">
    <location>
        <begin position="1090"/>
        <end position="1350"/>
    </location>
</feature>
<keyword evidence="23" id="KW-0460">Magnesium</keyword>
<dbReference type="FunFam" id="1.20.5.340:FF:000008">
    <property type="entry name" value="Myosin heavy chain 11"/>
    <property type="match status" value="1"/>
</dbReference>
<dbReference type="InterPro" id="IPR008989">
    <property type="entry name" value="Myosin_S1_N"/>
</dbReference>
<dbReference type="PROSITE" id="PS00108">
    <property type="entry name" value="PROTEIN_KINASE_ST"/>
    <property type="match status" value="2"/>
</dbReference>